<organism evidence="1 2">
    <name type="scientific">Sphingobacterium spiritivorum</name>
    <name type="common">Flavobacterium spiritivorum</name>
    <dbReference type="NCBI Taxonomy" id="258"/>
    <lineage>
        <taxon>Bacteria</taxon>
        <taxon>Pseudomonadati</taxon>
        <taxon>Bacteroidota</taxon>
        <taxon>Sphingobacteriia</taxon>
        <taxon>Sphingobacteriales</taxon>
        <taxon>Sphingobacteriaceae</taxon>
        <taxon>Sphingobacterium</taxon>
    </lineage>
</organism>
<name>A0A380CTC5_SPHSI</name>
<dbReference type="EMBL" id="UGYW01000002">
    <property type="protein sequence ID" value="SUJ28508.1"/>
    <property type="molecule type" value="Genomic_DNA"/>
</dbReference>
<sequence length="158" mass="18633">MKVDEIRFGCVRSQLEDYLTTTIYINGVDLRMIMEKIEAIQLIKYGLRTQNGFYEGISSFIAFENQNHFLCKTLEDYIYSGERYTLYDYRHSGIPGDHCLACKISIGSKEVIWYDFKNFSKVIPFDLNYRDLKFRFCIDQYLDAINTARNNTVKSIYS</sequence>
<dbReference type="RefSeq" id="WP_115171628.1">
    <property type="nucleotide sequence ID" value="NZ_UGYW01000002.1"/>
</dbReference>
<evidence type="ECO:0000313" key="1">
    <source>
        <dbReference type="EMBL" id="SUJ28508.1"/>
    </source>
</evidence>
<dbReference type="AlphaFoldDB" id="A0A380CTC5"/>
<reference evidence="1 2" key="1">
    <citation type="submission" date="2018-06" db="EMBL/GenBank/DDBJ databases">
        <authorList>
            <consortium name="Pathogen Informatics"/>
            <person name="Doyle S."/>
        </authorList>
    </citation>
    <scope>NUCLEOTIDE SEQUENCE [LARGE SCALE GENOMIC DNA]</scope>
    <source>
        <strain evidence="1 2">NCTC11388</strain>
    </source>
</reference>
<dbReference type="Proteomes" id="UP000254893">
    <property type="component" value="Unassembled WGS sequence"/>
</dbReference>
<proteinExistence type="predicted"/>
<gene>
    <name evidence="1" type="ORF">NCTC11388_04362</name>
</gene>
<accession>A0A380CTC5</accession>
<protein>
    <submittedName>
        <fullName evidence="1">Uncharacterized protein</fullName>
    </submittedName>
</protein>
<evidence type="ECO:0000313" key="2">
    <source>
        <dbReference type="Proteomes" id="UP000254893"/>
    </source>
</evidence>